<dbReference type="GO" id="GO:0005886">
    <property type="term" value="C:plasma membrane"/>
    <property type="evidence" value="ECO:0007669"/>
    <property type="project" value="UniProtKB-SubCell"/>
</dbReference>
<organism evidence="11 12">
    <name type="scientific">Parasedimentitalea marina</name>
    <dbReference type="NCBI Taxonomy" id="2483033"/>
    <lineage>
        <taxon>Bacteria</taxon>
        <taxon>Pseudomonadati</taxon>
        <taxon>Pseudomonadota</taxon>
        <taxon>Alphaproteobacteria</taxon>
        <taxon>Rhodobacterales</taxon>
        <taxon>Paracoccaceae</taxon>
        <taxon>Parasedimentitalea</taxon>
    </lineage>
</organism>
<evidence type="ECO:0000256" key="5">
    <source>
        <dbReference type="ARBA" id="ARBA00022989"/>
    </source>
</evidence>
<dbReference type="GO" id="GO:0008381">
    <property type="term" value="F:mechanosensitive monoatomic ion channel activity"/>
    <property type="evidence" value="ECO:0007669"/>
    <property type="project" value="InterPro"/>
</dbReference>
<evidence type="ECO:0000259" key="8">
    <source>
        <dbReference type="Pfam" id="PF00924"/>
    </source>
</evidence>
<evidence type="ECO:0000256" key="1">
    <source>
        <dbReference type="ARBA" id="ARBA00004651"/>
    </source>
</evidence>
<dbReference type="AlphaFoldDB" id="A0A3T0N2B2"/>
<keyword evidence="5 7" id="KW-1133">Transmembrane helix</keyword>
<reference evidence="11 12" key="1">
    <citation type="submission" date="2018-10" db="EMBL/GenBank/DDBJ databases">
        <title>Parasedimentitalea marina sp. nov., a psychrophilic bacterium isolated from deep seawater of the New Britain Trench.</title>
        <authorList>
            <person name="Cao J."/>
        </authorList>
    </citation>
    <scope>NUCLEOTIDE SEQUENCE [LARGE SCALE GENOMIC DNA]</scope>
    <source>
        <strain evidence="11 12">W43</strain>
    </source>
</reference>
<dbReference type="Pfam" id="PF21088">
    <property type="entry name" value="MS_channel_1st"/>
    <property type="match status" value="1"/>
</dbReference>
<dbReference type="Proteomes" id="UP000283063">
    <property type="component" value="Chromosome"/>
</dbReference>
<protein>
    <submittedName>
        <fullName evidence="11">Mechanosensitive ion channel family protein</fullName>
    </submittedName>
</protein>
<dbReference type="PANTHER" id="PTHR30460:SF0">
    <property type="entry name" value="MODERATE CONDUCTANCE MECHANOSENSITIVE CHANNEL YBIO"/>
    <property type="match status" value="1"/>
</dbReference>
<sequence length="771" mass="83408">MKTLLQRYVQVLHVLGLIVLMAFATTAPLSAQSQMLPTSGTNTADTVTLPDPLTPEAIHEMVARMSDDQVRGLLLDRLDAVAAAQSAPAPGKGLIATLEETWTAFYSPGLSAIGKLSHLGSKQIEALSNFRSAFGDMGLLKLFAFMAIAIAAGLAAEMIVNRISKRWQGTEATADDATLWSALGFLARRFGREILGLVAFYVALRTVGLALLSPAQLSFAGPFVTYMIWFPRLGAAVSRFVLAPHRSDLRLVNIDDRWAAYLHRNLIGLVLLGGFTMFIIGFNTANGVAIAETRIAFWLNSAVHIYVALIFWTAREGLTQMMLGTDPDRSRFDVWVASAYPYFAIAVAAVTWVVVQVLSGFGYFKLLLTTPHYTTMFWLLLAPVIDTAIRGLVRHMLPPMIGEGAVAEAAYKATKRSYIKIGRVIAGLIVVLRVAEAWNLDLRNLAAAGVGERFAANSVEFIMTVATGYVIYELVSLYVNRQLAKEQTSVAGVEGDLGGGEGGGAGGSRLTTVLPLALVSAQTAIMVIFGLLAVGSLGIDITPLLAGAGILGLAIGFGAQKLVTDVVSGVFFLIDDAFRVGEYVEVGGTMGTVEKISIRSMQLRHHRGLVHTIPYGEIPKLTNFSRDWVIMKLMFTVPFDTDPNKVKKIFKRIGAEMIADPLYKDDFLEPFKSQGVFQFDDVGIVMRGKFMAKPGTQFTIRKEIYNRVRKEFDANGIEFARREVRVALPGLDESDNLSEADKTAVAAAAGAAVQQQVEAKAAEAAAAKGKK</sequence>
<dbReference type="Pfam" id="PF21082">
    <property type="entry name" value="MS_channel_3rd"/>
    <property type="match status" value="1"/>
</dbReference>
<evidence type="ECO:0000256" key="4">
    <source>
        <dbReference type="ARBA" id="ARBA00022692"/>
    </source>
</evidence>
<accession>A0A3T0N2B2</accession>
<feature type="transmembrane region" description="Helical" evidence="7">
    <location>
        <begin position="223"/>
        <end position="242"/>
    </location>
</feature>
<dbReference type="KEGG" id="sedi:EBB79_09755"/>
<comment type="subcellular location">
    <subcellularLocation>
        <location evidence="1">Cell membrane</location>
        <topology evidence="1">Multi-pass membrane protein</topology>
    </subcellularLocation>
</comment>
<feature type="domain" description="Mechanosensitive ion channel transmembrane helices 2/3" evidence="10">
    <location>
        <begin position="525"/>
        <end position="560"/>
    </location>
</feature>
<comment type="similarity">
    <text evidence="2">Belongs to the MscS (TC 1.A.23) family.</text>
</comment>
<evidence type="ECO:0000256" key="6">
    <source>
        <dbReference type="ARBA" id="ARBA00023136"/>
    </source>
</evidence>
<dbReference type="InterPro" id="IPR010920">
    <property type="entry name" value="LSM_dom_sf"/>
</dbReference>
<feature type="domain" description="Mechanosensitive ion channel MscS C-terminal" evidence="9">
    <location>
        <begin position="633"/>
        <end position="719"/>
    </location>
</feature>
<evidence type="ECO:0000259" key="10">
    <source>
        <dbReference type="Pfam" id="PF21088"/>
    </source>
</evidence>
<evidence type="ECO:0000256" key="3">
    <source>
        <dbReference type="ARBA" id="ARBA00022475"/>
    </source>
</evidence>
<dbReference type="InterPro" id="IPR049142">
    <property type="entry name" value="MS_channel_1st"/>
</dbReference>
<feature type="transmembrane region" description="Helical" evidence="7">
    <location>
        <begin position="421"/>
        <end position="438"/>
    </location>
</feature>
<dbReference type="Gene3D" id="1.10.287.1260">
    <property type="match status" value="1"/>
</dbReference>
<evidence type="ECO:0000313" key="12">
    <source>
        <dbReference type="Proteomes" id="UP000283063"/>
    </source>
</evidence>
<dbReference type="Gene3D" id="2.30.30.60">
    <property type="match status" value="1"/>
</dbReference>
<feature type="transmembrane region" description="Helical" evidence="7">
    <location>
        <begin position="375"/>
        <end position="393"/>
    </location>
</feature>
<feature type="transmembrane region" description="Helical" evidence="7">
    <location>
        <begin position="12"/>
        <end position="31"/>
    </location>
</feature>
<dbReference type="RefSeq" id="WP_127748689.1">
    <property type="nucleotide sequence ID" value="NZ_CP033219.1"/>
</dbReference>
<name>A0A3T0N2B2_9RHOB</name>
<keyword evidence="4 7" id="KW-0812">Transmembrane</keyword>
<dbReference type="InterPro" id="IPR011014">
    <property type="entry name" value="MscS_channel_TM-2"/>
</dbReference>
<dbReference type="Pfam" id="PF00924">
    <property type="entry name" value="MS_channel_2nd"/>
    <property type="match status" value="1"/>
</dbReference>
<dbReference type="EMBL" id="CP033219">
    <property type="protein sequence ID" value="AZV78129.1"/>
    <property type="molecule type" value="Genomic_DNA"/>
</dbReference>
<dbReference type="Gene3D" id="3.30.70.100">
    <property type="match status" value="1"/>
</dbReference>
<dbReference type="InterPro" id="IPR011066">
    <property type="entry name" value="MscS_channel_C_sf"/>
</dbReference>
<feature type="transmembrane region" description="Helical" evidence="7">
    <location>
        <begin position="513"/>
        <end position="535"/>
    </location>
</feature>
<feature type="transmembrane region" description="Helical" evidence="7">
    <location>
        <begin position="262"/>
        <end position="283"/>
    </location>
</feature>
<feature type="domain" description="Mechanosensitive ion channel MscS" evidence="8">
    <location>
        <begin position="562"/>
        <end position="626"/>
    </location>
</feature>
<proteinExistence type="inferred from homology"/>
<dbReference type="SUPFAM" id="SSF50182">
    <property type="entry name" value="Sm-like ribonucleoproteins"/>
    <property type="match status" value="1"/>
</dbReference>
<dbReference type="PANTHER" id="PTHR30460">
    <property type="entry name" value="MODERATE CONDUCTANCE MECHANOSENSITIVE CHANNEL YBIO"/>
    <property type="match status" value="1"/>
</dbReference>
<dbReference type="SUPFAM" id="SSF82689">
    <property type="entry name" value="Mechanosensitive channel protein MscS (YggB), C-terminal domain"/>
    <property type="match status" value="1"/>
</dbReference>
<feature type="transmembrane region" description="Helical" evidence="7">
    <location>
        <begin position="194"/>
        <end position="217"/>
    </location>
</feature>
<feature type="transmembrane region" description="Helical" evidence="7">
    <location>
        <begin position="139"/>
        <end position="160"/>
    </location>
</feature>
<dbReference type="InterPro" id="IPR049278">
    <property type="entry name" value="MS_channel_C"/>
</dbReference>
<dbReference type="InterPro" id="IPR023408">
    <property type="entry name" value="MscS_beta-dom_sf"/>
</dbReference>
<feature type="transmembrane region" description="Helical" evidence="7">
    <location>
        <begin position="295"/>
        <end position="314"/>
    </location>
</feature>
<feature type="transmembrane region" description="Helical" evidence="7">
    <location>
        <begin position="334"/>
        <end position="355"/>
    </location>
</feature>
<keyword evidence="3" id="KW-1003">Cell membrane</keyword>
<dbReference type="SUPFAM" id="SSF82861">
    <property type="entry name" value="Mechanosensitive channel protein MscS (YggB), transmembrane region"/>
    <property type="match status" value="1"/>
</dbReference>
<keyword evidence="6 7" id="KW-0472">Membrane</keyword>
<evidence type="ECO:0000256" key="7">
    <source>
        <dbReference type="SAM" id="Phobius"/>
    </source>
</evidence>
<evidence type="ECO:0000259" key="9">
    <source>
        <dbReference type="Pfam" id="PF21082"/>
    </source>
</evidence>
<dbReference type="InterPro" id="IPR006685">
    <property type="entry name" value="MscS_channel_2nd"/>
</dbReference>
<evidence type="ECO:0000313" key="11">
    <source>
        <dbReference type="EMBL" id="AZV78129.1"/>
    </source>
</evidence>
<gene>
    <name evidence="11" type="ORF">EBB79_09755</name>
</gene>
<keyword evidence="12" id="KW-1185">Reference proteome</keyword>
<dbReference type="OrthoDB" id="9814206at2"/>
<feature type="transmembrane region" description="Helical" evidence="7">
    <location>
        <begin position="458"/>
        <end position="479"/>
    </location>
</feature>
<dbReference type="InterPro" id="IPR045276">
    <property type="entry name" value="YbiO_bact"/>
</dbReference>
<evidence type="ECO:0000256" key="2">
    <source>
        <dbReference type="ARBA" id="ARBA00008017"/>
    </source>
</evidence>